<dbReference type="InterPro" id="IPR016181">
    <property type="entry name" value="Acyl_CoA_acyltransferase"/>
</dbReference>
<dbReference type="Proteomes" id="UP000199658">
    <property type="component" value="Unassembled WGS sequence"/>
</dbReference>
<keyword evidence="5" id="KW-1185">Reference proteome</keyword>
<dbReference type="CDD" id="cd04301">
    <property type="entry name" value="NAT_SF"/>
    <property type="match status" value="1"/>
</dbReference>
<keyword evidence="2 4" id="KW-0012">Acyltransferase</keyword>
<name>A0A1I6HEE6_9RHOB</name>
<dbReference type="PROSITE" id="PS51186">
    <property type="entry name" value="GNAT"/>
    <property type="match status" value="1"/>
</dbReference>
<dbReference type="SUPFAM" id="SSF55729">
    <property type="entry name" value="Acyl-CoA N-acyltransferases (Nat)"/>
    <property type="match status" value="1"/>
</dbReference>
<dbReference type="EMBL" id="FOYO01000001">
    <property type="protein sequence ID" value="SFR52751.1"/>
    <property type="molecule type" value="Genomic_DNA"/>
</dbReference>
<gene>
    <name evidence="4" type="ORF">SAMN04488002_2896</name>
</gene>
<keyword evidence="1 4" id="KW-0808">Transferase</keyword>
<evidence type="ECO:0000313" key="5">
    <source>
        <dbReference type="Proteomes" id="UP000199658"/>
    </source>
</evidence>
<dbReference type="GO" id="GO:0016747">
    <property type="term" value="F:acyltransferase activity, transferring groups other than amino-acyl groups"/>
    <property type="evidence" value="ECO:0007669"/>
    <property type="project" value="InterPro"/>
</dbReference>
<feature type="domain" description="N-acetyltransferase" evidence="3">
    <location>
        <begin position="25"/>
        <end position="190"/>
    </location>
</feature>
<dbReference type="AlphaFoldDB" id="A0A1I6HEE6"/>
<evidence type="ECO:0000313" key="4">
    <source>
        <dbReference type="EMBL" id="SFR52751.1"/>
    </source>
</evidence>
<dbReference type="PANTHER" id="PTHR43420">
    <property type="entry name" value="ACETYLTRANSFERASE"/>
    <property type="match status" value="1"/>
</dbReference>
<reference evidence="5" key="1">
    <citation type="submission" date="2016-10" db="EMBL/GenBank/DDBJ databases">
        <authorList>
            <person name="Varghese N."/>
            <person name="Submissions S."/>
        </authorList>
    </citation>
    <scope>NUCLEOTIDE SEQUENCE [LARGE SCALE GENOMIC DNA]</scope>
    <source>
        <strain evidence="5">DSM 26921</strain>
    </source>
</reference>
<dbReference type="STRING" id="670154.SAMN04488002_2896"/>
<dbReference type="PANTHER" id="PTHR43420:SF47">
    <property type="entry name" value="N-ACETYLTRANSFERASE DOMAIN-CONTAINING PROTEIN"/>
    <property type="match status" value="1"/>
</dbReference>
<protein>
    <submittedName>
        <fullName evidence="4">L-amino acid N-acyltransferase YncA</fullName>
    </submittedName>
</protein>
<accession>A0A1I6HEE6</accession>
<dbReference type="Gene3D" id="3.40.630.30">
    <property type="match status" value="1"/>
</dbReference>
<proteinExistence type="predicted"/>
<evidence type="ECO:0000259" key="3">
    <source>
        <dbReference type="PROSITE" id="PS51186"/>
    </source>
</evidence>
<dbReference type="InterPro" id="IPR000182">
    <property type="entry name" value="GNAT_dom"/>
</dbReference>
<dbReference type="InterPro" id="IPR050680">
    <property type="entry name" value="YpeA/RimI_acetyltransf"/>
</dbReference>
<dbReference type="Pfam" id="PF00583">
    <property type="entry name" value="Acetyltransf_1"/>
    <property type="match status" value="1"/>
</dbReference>
<evidence type="ECO:0000256" key="2">
    <source>
        <dbReference type="ARBA" id="ARBA00023315"/>
    </source>
</evidence>
<sequence>MASGLRHLRNFKFTCLLRPDISVSMTLRKPHKSDASSIAAISIEVWLGTYIKRGVRGAFADYALSEFTQSKTEQLICDPAQFMMVSENEDGIDGFIRVSTGRSAPVSGCSDVEISTLYVQPYHHGKGIGKRLLSAAFQYARGKGVKSVWLATNAENSPAIAFYLSQGFEHVGETHFQIENDAYLNNVYCYRLE</sequence>
<organism evidence="4 5">
    <name type="scientific">Litoreibacter janthinus</name>
    <dbReference type="NCBI Taxonomy" id="670154"/>
    <lineage>
        <taxon>Bacteria</taxon>
        <taxon>Pseudomonadati</taxon>
        <taxon>Pseudomonadota</taxon>
        <taxon>Alphaproteobacteria</taxon>
        <taxon>Rhodobacterales</taxon>
        <taxon>Roseobacteraceae</taxon>
        <taxon>Litoreibacter</taxon>
    </lineage>
</organism>
<evidence type="ECO:0000256" key="1">
    <source>
        <dbReference type="ARBA" id="ARBA00022679"/>
    </source>
</evidence>